<sequence length="376" mass="43528">MGYASQIRIDYLCDPFDDSLQKAKKIMEDFRGDPIIKNSEPCFLTDENELLLHVDNIDLLVIASPNYLHTPSLLQWGLHDITILVEKPIAVSREQHDELRALSSSPEWKARVWVAMEYRYIPAIAKLISLIPDIGDLKMITIRENRYPFLHKIGKWNRDRAKTGDTLVEKCCHFFDLFRLITQKEAILSKVKTLAQRGLNYQDEPSEFEIPIIDSAFVTMPFENNPIQKSATRPIGCLELCMFSEGSRHQEEIIVTGTKGRLEAYLPENKVYQFFRPSYELWRDRSIPPPLSAIRCEVFDCSNVREIHSIESEIPSHRGYHYNSTAVEWYHLLNEMKRYQKTGEFFPQVTLEDGLRAVEMGIEATARLAEDADDVK</sequence>
<dbReference type="InterPro" id="IPR000683">
    <property type="entry name" value="Gfo/Idh/MocA-like_OxRdtase_N"/>
</dbReference>
<dbReference type="SUPFAM" id="SSF55347">
    <property type="entry name" value="Glyceraldehyde-3-phosphate dehydrogenase-like, C-terminal domain"/>
    <property type="match status" value="1"/>
</dbReference>
<dbReference type="Proteomes" id="UP000291116">
    <property type="component" value="Unassembled WGS sequence"/>
</dbReference>
<feature type="domain" description="Gfo/Idh/MocA-like oxidoreductase C-terminal" evidence="2">
    <location>
        <begin position="133"/>
        <end position="366"/>
    </location>
</feature>
<protein>
    <recommendedName>
        <fullName evidence="5">Gfo/Idh/MocA-like oxidoreductase N-terminal domain-containing protein</fullName>
    </recommendedName>
</protein>
<dbReference type="InterPro" id="IPR004104">
    <property type="entry name" value="Gfo/Idh/MocA-like_OxRdtase_C"/>
</dbReference>
<keyword evidence="4" id="KW-1185">Reference proteome</keyword>
<accession>A0A448Z6Q2</accession>
<dbReference type="InterPro" id="IPR036291">
    <property type="entry name" value="NAD(P)-bd_dom_sf"/>
</dbReference>
<dbReference type="PANTHER" id="PTHR43593:SF1">
    <property type="entry name" value="INOSITOL 2-DEHYDROGENASE"/>
    <property type="match status" value="1"/>
</dbReference>
<proteinExistence type="predicted"/>
<dbReference type="SUPFAM" id="SSF51735">
    <property type="entry name" value="NAD(P)-binding Rossmann-fold domains"/>
    <property type="match status" value="1"/>
</dbReference>
<dbReference type="OrthoDB" id="446809at2759"/>
<evidence type="ECO:0000259" key="1">
    <source>
        <dbReference type="Pfam" id="PF01408"/>
    </source>
</evidence>
<reference evidence="3 4" key="1">
    <citation type="submission" date="2019-01" db="EMBL/GenBank/DDBJ databases">
        <authorList>
            <person name="Ferrante I. M."/>
        </authorList>
    </citation>
    <scope>NUCLEOTIDE SEQUENCE [LARGE SCALE GENOMIC DNA]</scope>
    <source>
        <strain evidence="3 4">B856</strain>
    </source>
</reference>
<evidence type="ECO:0000313" key="3">
    <source>
        <dbReference type="EMBL" id="VEU37713.1"/>
    </source>
</evidence>
<dbReference type="Gene3D" id="3.30.360.10">
    <property type="entry name" value="Dihydrodipicolinate Reductase, domain 2"/>
    <property type="match status" value="1"/>
</dbReference>
<dbReference type="InterPro" id="IPR050424">
    <property type="entry name" value="Gfo-Idh-MocA_inositol_DH"/>
</dbReference>
<gene>
    <name evidence="3" type="ORF">PSNMU_V1.4_AUG-EV-PASAV3_0045400</name>
</gene>
<dbReference type="EMBL" id="CAACVS010000137">
    <property type="protein sequence ID" value="VEU37713.1"/>
    <property type="molecule type" value="Genomic_DNA"/>
</dbReference>
<dbReference type="AlphaFoldDB" id="A0A448Z6Q2"/>
<evidence type="ECO:0008006" key="5">
    <source>
        <dbReference type="Google" id="ProtNLM"/>
    </source>
</evidence>
<evidence type="ECO:0000313" key="4">
    <source>
        <dbReference type="Proteomes" id="UP000291116"/>
    </source>
</evidence>
<dbReference type="GO" id="GO:0000166">
    <property type="term" value="F:nucleotide binding"/>
    <property type="evidence" value="ECO:0007669"/>
    <property type="project" value="InterPro"/>
</dbReference>
<dbReference type="Pfam" id="PF02894">
    <property type="entry name" value="GFO_IDH_MocA_C"/>
    <property type="match status" value="1"/>
</dbReference>
<organism evidence="3 4">
    <name type="scientific">Pseudo-nitzschia multistriata</name>
    <dbReference type="NCBI Taxonomy" id="183589"/>
    <lineage>
        <taxon>Eukaryota</taxon>
        <taxon>Sar</taxon>
        <taxon>Stramenopiles</taxon>
        <taxon>Ochrophyta</taxon>
        <taxon>Bacillariophyta</taxon>
        <taxon>Bacillariophyceae</taxon>
        <taxon>Bacillariophycidae</taxon>
        <taxon>Bacillariales</taxon>
        <taxon>Bacillariaceae</taxon>
        <taxon>Pseudo-nitzschia</taxon>
    </lineage>
</organism>
<dbReference type="PANTHER" id="PTHR43593">
    <property type="match status" value="1"/>
</dbReference>
<name>A0A448Z6Q2_9STRA</name>
<feature type="domain" description="Gfo/Idh/MocA-like oxidoreductase N-terminal" evidence="1">
    <location>
        <begin position="47"/>
        <end position="102"/>
    </location>
</feature>
<dbReference type="Pfam" id="PF01408">
    <property type="entry name" value="GFO_IDH_MocA"/>
    <property type="match status" value="1"/>
</dbReference>
<dbReference type="Gene3D" id="3.40.50.720">
    <property type="entry name" value="NAD(P)-binding Rossmann-like Domain"/>
    <property type="match status" value="1"/>
</dbReference>
<evidence type="ECO:0000259" key="2">
    <source>
        <dbReference type="Pfam" id="PF02894"/>
    </source>
</evidence>